<dbReference type="PANTHER" id="PTHR16255:SF1">
    <property type="entry name" value="REQUIRED FOR MEIOTIC NUCLEAR DIVISION PROTEIN 1 HOMOLOG"/>
    <property type="match status" value="1"/>
</dbReference>
<protein>
    <submittedName>
        <fullName evidence="3">RMD1 family protein</fullName>
    </submittedName>
</protein>
<organism evidence="3 4">
    <name type="scientific">Alicyclobacillus fastidiosus</name>
    <dbReference type="NCBI Taxonomy" id="392011"/>
    <lineage>
        <taxon>Bacteria</taxon>
        <taxon>Bacillati</taxon>
        <taxon>Bacillota</taxon>
        <taxon>Bacilli</taxon>
        <taxon>Bacillales</taxon>
        <taxon>Alicyclobacillaceae</taxon>
        <taxon>Alicyclobacillus</taxon>
    </lineage>
</organism>
<keyword evidence="4" id="KW-1185">Reference proteome</keyword>
<reference evidence="3 4" key="1">
    <citation type="journal article" date="2024" name="Int. J. Mol. Sci.">
        <title>Exploration of Alicyclobacillus spp. Genome in Search of Antibiotic Resistance.</title>
        <authorList>
            <person name="Bucka-Kolendo J."/>
            <person name="Kiousi D.E."/>
            <person name="Dekowska A."/>
            <person name="Mikolajczuk-Szczyrba A."/>
            <person name="Karadedos D.M."/>
            <person name="Michael P."/>
            <person name="Galanis A."/>
            <person name="Sokolowska B."/>
        </authorList>
    </citation>
    <scope>NUCLEOTIDE SEQUENCE [LARGE SCALE GENOMIC DNA]</scope>
    <source>
        <strain evidence="3 4">KKP 3000</strain>
    </source>
</reference>
<evidence type="ECO:0000313" key="3">
    <source>
        <dbReference type="EMBL" id="MFB5189003.1"/>
    </source>
</evidence>
<dbReference type="PANTHER" id="PTHR16255">
    <property type="entry name" value="REQUIRED FOR MEIOTIC NUCLEAR DIVISION PROTEIN 1 HOMOLOG"/>
    <property type="match status" value="1"/>
</dbReference>
<dbReference type="Pfam" id="PF02582">
    <property type="entry name" value="DUF155"/>
    <property type="match status" value="1"/>
</dbReference>
<feature type="domain" description="DUF155" evidence="2">
    <location>
        <begin position="67"/>
        <end position="239"/>
    </location>
</feature>
<sequence length="294" mass="34433">MTDLIEKSGYMQSISFNAFAITNEINLNKIATHCGIPRKFTWEEPLILTSRTLQPIYQRNMDESQRVLVFSFGSVVFINFSKPHEIKEFFRFIDSFEQDIDLRDLGKYTDDYSLHIRETEITRLTDEYVEVREYEVFYPELISTVLAKSVALEKTEEQLGDILDKLETMIDQLEKGRLRIGNKQLARTTARILRHEYNTLAYIMILDKPDVTWTNSAAAEFYEQMQDFFELNDRYKILKSKTEVLYNIMEGFSTISHSIRGLFVEWIVVALIVFEIILTILGIIGWIPEPGFSR</sequence>
<dbReference type="RefSeq" id="WP_275475823.1">
    <property type="nucleotide sequence ID" value="NZ_CP162940.1"/>
</dbReference>
<evidence type="ECO:0000259" key="2">
    <source>
        <dbReference type="Pfam" id="PF02582"/>
    </source>
</evidence>
<gene>
    <name evidence="3" type="ORF">KKP3000_001442</name>
</gene>
<dbReference type="InterPro" id="IPR051624">
    <property type="entry name" value="RMD1/Sad1-interacting"/>
</dbReference>
<dbReference type="InterPro" id="IPR003734">
    <property type="entry name" value="DUF155"/>
</dbReference>
<keyword evidence="1" id="KW-0472">Membrane</keyword>
<keyword evidence="1" id="KW-0812">Transmembrane</keyword>
<evidence type="ECO:0000313" key="4">
    <source>
        <dbReference type="Proteomes" id="UP001579974"/>
    </source>
</evidence>
<keyword evidence="1" id="KW-1133">Transmembrane helix</keyword>
<name>A0ABV5A9X0_9BACL</name>
<dbReference type="Proteomes" id="UP001579974">
    <property type="component" value="Unassembled WGS sequence"/>
</dbReference>
<proteinExistence type="predicted"/>
<comment type="caution">
    <text evidence="3">The sequence shown here is derived from an EMBL/GenBank/DDBJ whole genome shotgun (WGS) entry which is preliminary data.</text>
</comment>
<evidence type="ECO:0000256" key="1">
    <source>
        <dbReference type="SAM" id="Phobius"/>
    </source>
</evidence>
<dbReference type="EMBL" id="JBDXSU010000001">
    <property type="protein sequence ID" value="MFB5189003.1"/>
    <property type="molecule type" value="Genomic_DNA"/>
</dbReference>
<feature type="transmembrane region" description="Helical" evidence="1">
    <location>
        <begin position="263"/>
        <end position="287"/>
    </location>
</feature>
<accession>A0ABV5A9X0</accession>